<accession>A0A4Y2KSI9</accession>
<evidence type="ECO:0000313" key="1">
    <source>
        <dbReference type="EMBL" id="GBN04980.1"/>
    </source>
</evidence>
<proteinExistence type="predicted"/>
<keyword evidence="2" id="KW-1185">Reference proteome</keyword>
<dbReference type="Proteomes" id="UP000499080">
    <property type="component" value="Unassembled WGS sequence"/>
</dbReference>
<evidence type="ECO:0000313" key="2">
    <source>
        <dbReference type="Proteomes" id="UP000499080"/>
    </source>
</evidence>
<dbReference type="EMBL" id="BGPR01004929">
    <property type="protein sequence ID" value="GBN04980.1"/>
    <property type="molecule type" value="Genomic_DNA"/>
</dbReference>
<protein>
    <submittedName>
        <fullName evidence="1">Uncharacterized protein</fullName>
    </submittedName>
</protein>
<dbReference type="AlphaFoldDB" id="A0A4Y2KSI9"/>
<comment type="caution">
    <text evidence="1">The sequence shown here is derived from an EMBL/GenBank/DDBJ whole genome shotgun (WGS) entry which is preliminary data.</text>
</comment>
<organism evidence="1 2">
    <name type="scientific">Araneus ventricosus</name>
    <name type="common">Orbweaver spider</name>
    <name type="synonym">Epeira ventricosa</name>
    <dbReference type="NCBI Taxonomy" id="182803"/>
    <lineage>
        <taxon>Eukaryota</taxon>
        <taxon>Metazoa</taxon>
        <taxon>Ecdysozoa</taxon>
        <taxon>Arthropoda</taxon>
        <taxon>Chelicerata</taxon>
        <taxon>Arachnida</taxon>
        <taxon>Araneae</taxon>
        <taxon>Araneomorphae</taxon>
        <taxon>Entelegynae</taxon>
        <taxon>Araneoidea</taxon>
        <taxon>Araneidae</taxon>
        <taxon>Araneus</taxon>
    </lineage>
</organism>
<gene>
    <name evidence="1" type="ORF">AVEN_115485_1</name>
</gene>
<name>A0A4Y2KSI9_ARAVE</name>
<sequence>MQKFSPCHGASCDSLHLSRTRVSQRTYWNQMTFFAILGSDYKENKQIKAAASLLDTGDLRTVDLYPPKSRCGKRIMAIKIGFRQMHARKQHSYEKVMGEKLE</sequence>
<reference evidence="1 2" key="1">
    <citation type="journal article" date="2019" name="Sci. Rep.">
        <title>Orb-weaving spider Araneus ventricosus genome elucidates the spidroin gene catalogue.</title>
        <authorList>
            <person name="Kono N."/>
            <person name="Nakamura H."/>
            <person name="Ohtoshi R."/>
            <person name="Moran D.A.P."/>
            <person name="Shinohara A."/>
            <person name="Yoshida Y."/>
            <person name="Fujiwara M."/>
            <person name="Mori M."/>
            <person name="Tomita M."/>
            <person name="Arakawa K."/>
        </authorList>
    </citation>
    <scope>NUCLEOTIDE SEQUENCE [LARGE SCALE GENOMIC DNA]</scope>
</reference>